<feature type="transmembrane region" description="Helical" evidence="5">
    <location>
        <begin position="155"/>
        <end position="173"/>
    </location>
</feature>
<evidence type="ECO:0000256" key="1">
    <source>
        <dbReference type="ARBA" id="ARBA00004141"/>
    </source>
</evidence>
<dbReference type="InterPro" id="IPR011547">
    <property type="entry name" value="SLC26A/SulP_dom"/>
</dbReference>
<dbReference type="PANTHER" id="PTHR43310:SF1">
    <property type="entry name" value="SULFATE TRANSPORTER YBAR-RELATED"/>
    <property type="match status" value="1"/>
</dbReference>
<comment type="subcellular location">
    <subcellularLocation>
        <location evidence="1">Membrane</location>
        <topology evidence="1">Multi-pass membrane protein</topology>
    </subcellularLocation>
</comment>
<dbReference type="PROSITE" id="PS50801">
    <property type="entry name" value="STAS"/>
    <property type="match status" value="1"/>
</dbReference>
<protein>
    <submittedName>
        <fullName evidence="7">Sulfate permease, SulP family</fullName>
    </submittedName>
</protein>
<feature type="transmembrane region" description="Helical" evidence="5">
    <location>
        <begin position="296"/>
        <end position="318"/>
    </location>
</feature>
<accession>A0A1H3QHV0</accession>
<feature type="transmembrane region" description="Helical" evidence="5">
    <location>
        <begin position="98"/>
        <end position="119"/>
    </location>
</feature>
<keyword evidence="8" id="KW-1185">Reference proteome</keyword>
<evidence type="ECO:0000256" key="5">
    <source>
        <dbReference type="SAM" id="Phobius"/>
    </source>
</evidence>
<dbReference type="SUPFAM" id="SSF52091">
    <property type="entry name" value="SpoIIaa-like"/>
    <property type="match status" value="1"/>
</dbReference>
<feature type="transmembrane region" description="Helical" evidence="5">
    <location>
        <begin position="339"/>
        <end position="358"/>
    </location>
</feature>
<dbReference type="InterPro" id="IPR036513">
    <property type="entry name" value="STAS_dom_sf"/>
</dbReference>
<feature type="transmembrane region" description="Helical" evidence="5">
    <location>
        <begin position="370"/>
        <end position="388"/>
    </location>
</feature>
<keyword evidence="2 5" id="KW-0812">Transmembrane</keyword>
<gene>
    <name evidence="7" type="ORF">SAMN05444412_106118</name>
</gene>
<dbReference type="Pfam" id="PF00916">
    <property type="entry name" value="Sulfate_transp"/>
    <property type="match status" value="1"/>
</dbReference>
<evidence type="ECO:0000313" key="8">
    <source>
        <dbReference type="Proteomes" id="UP000199663"/>
    </source>
</evidence>
<dbReference type="Pfam" id="PF01740">
    <property type="entry name" value="STAS"/>
    <property type="match status" value="1"/>
</dbReference>
<dbReference type="EMBL" id="FNQC01000006">
    <property type="protein sequence ID" value="SDZ13154.1"/>
    <property type="molecule type" value="Genomic_DNA"/>
</dbReference>
<dbReference type="PANTHER" id="PTHR43310">
    <property type="entry name" value="SULFATE TRANSPORTER YBAR-RELATED"/>
    <property type="match status" value="1"/>
</dbReference>
<feature type="transmembrane region" description="Helical" evidence="5">
    <location>
        <begin position="428"/>
        <end position="461"/>
    </location>
</feature>
<organism evidence="7 8">
    <name type="scientific">Rhodonellum ikkaensis</name>
    <dbReference type="NCBI Taxonomy" id="336829"/>
    <lineage>
        <taxon>Bacteria</taxon>
        <taxon>Pseudomonadati</taxon>
        <taxon>Bacteroidota</taxon>
        <taxon>Cytophagia</taxon>
        <taxon>Cytophagales</taxon>
        <taxon>Cytophagaceae</taxon>
        <taxon>Rhodonellum</taxon>
    </lineage>
</organism>
<evidence type="ECO:0000256" key="3">
    <source>
        <dbReference type="ARBA" id="ARBA00022989"/>
    </source>
</evidence>
<feature type="transmembrane region" description="Helical" evidence="5">
    <location>
        <begin position="185"/>
        <end position="203"/>
    </location>
</feature>
<dbReference type="Proteomes" id="UP000199663">
    <property type="component" value="Unassembled WGS sequence"/>
</dbReference>
<dbReference type="InterPro" id="IPR002645">
    <property type="entry name" value="STAS_dom"/>
</dbReference>
<name>A0A1H3QHV0_9BACT</name>
<proteinExistence type="predicted"/>
<dbReference type="CDD" id="cd07042">
    <property type="entry name" value="STAS_SulP_like_sulfate_transporter"/>
    <property type="match status" value="1"/>
</dbReference>
<feature type="transmembrane region" description="Helical" evidence="5">
    <location>
        <begin position="131"/>
        <end position="149"/>
    </location>
</feature>
<comment type="caution">
    <text evidence="7">The sequence shown here is derived from an EMBL/GenBank/DDBJ whole genome shotgun (WGS) entry which is preliminary data.</text>
</comment>
<feature type="transmembrane region" description="Helical" evidence="5">
    <location>
        <begin position="247"/>
        <end position="266"/>
    </location>
</feature>
<feature type="transmembrane region" description="Helical" evidence="5">
    <location>
        <begin position="223"/>
        <end position="240"/>
    </location>
</feature>
<sequence>MILGNMKIQNNISYKKLFYLLLHPNVKNTPKFSPPFNSTELFRLYFFAIDSKAQNFSIPLKIIPMIQPFYRLFVPKETNLKDEVLSGLTVALALVPEAVAFSIIAGVSPLVGLYTAFIIGLVTSIMGGRPGMISGATGAIAVIIVALVINHGIEYLFAAAILMGLIQILVGVLKLGKLIRLVPHPVIFGFVNGLAIIIFMSQFSQFKFINTSRIEEWISGNNLYIMLGLVVLTMVIIKFLPKLTKAVPSSLVAILVISSIVIFGGLNTKTVGDIASIKGGLPQFHLPLVPFNLETLMIILPYSAIMAGVGLIESLLSLTLIDEITETRGHGNKECIAQGVGNIATGFFGGMGGCAMLGQSLINVNAGGRTRISSSVAAIVLLLFILFFSEYIEMIPMAALVGLMFMVAIGTFEWASLKVFGKVPVPDLIVMVLVTGITVVLHNLALAVLIGVIVSSLVYSWENSKRIRARKRVDENGIKHYEMYGPLFFASATTFSEKFDPINDPSEIIIDFKESRIVDHSGIEAIHKVTERYHKLGKTVYIKHLSSSSRVLLEKADKIINVNYTDDDPSYILVMD</sequence>
<evidence type="ECO:0000259" key="6">
    <source>
        <dbReference type="PROSITE" id="PS50801"/>
    </source>
</evidence>
<keyword evidence="3 5" id="KW-1133">Transmembrane helix</keyword>
<evidence type="ECO:0000256" key="4">
    <source>
        <dbReference type="ARBA" id="ARBA00023136"/>
    </source>
</evidence>
<evidence type="ECO:0000313" key="7">
    <source>
        <dbReference type="EMBL" id="SDZ13154.1"/>
    </source>
</evidence>
<evidence type="ECO:0000256" key="2">
    <source>
        <dbReference type="ARBA" id="ARBA00022692"/>
    </source>
</evidence>
<feature type="domain" description="STAS" evidence="6">
    <location>
        <begin position="476"/>
        <end position="556"/>
    </location>
</feature>
<dbReference type="InterPro" id="IPR052706">
    <property type="entry name" value="Membrane-Transporter-like"/>
</dbReference>
<dbReference type="Gene3D" id="3.30.750.24">
    <property type="entry name" value="STAS domain"/>
    <property type="match status" value="1"/>
</dbReference>
<keyword evidence="4 5" id="KW-0472">Membrane</keyword>
<reference evidence="7 8" key="1">
    <citation type="submission" date="2016-10" db="EMBL/GenBank/DDBJ databases">
        <authorList>
            <person name="Varghese N."/>
            <person name="Submissions S."/>
        </authorList>
    </citation>
    <scope>NUCLEOTIDE SEQUENCE [LARGE SCALE GENOMIC DNA]</scope>
    <source>
        <strain evidence="7 8">DSM 17997</strain>
    </source>
</reference>
<feature type="transmembrane region" description="Helical" evidence="5">
    <location>
        <begin position="395"/>
        <end position="416"/>
    </location>
</feature>